<dbReference type="Pfam" id="PF02504">
    <property type="entry name" value="FA_synthesis"/>
    <property type="match status" value="1"/>
</dbReference>
<evidence type="ECO:0000256" key="1">
    <source>
        <dbReference type="ARBA" id="ARBA00001232"/>
    </source>
</evidence>
<dbReference type="PANTHER" id="PTHR30100:SF1">
    <property type="entry name" value="PHOSPHATE ACYLTRANSFERASE"/>
    <property type="match status" value="1"/>
</dbReference>
<organism evidence="11 12">
    <name type="scientific">Alkalibaculum bacchi</name>
    <dbReference type="NCBI Taxonomy" id="645887"/>
    <lineage>
        <taxon>Bacteria</taxon>
        <taxon>Bacillati</taxon>
        <taxon>Bacillota</taxon>
        <taxon>Clostridia</taxon>
        <taxon>Eubacteriales</taxon>
        <taxon>Eubacteriaceae</taxon>
        <taxon>Alkalibaculum</taxon>
    </lineage>
</organism>
<dbReference type="GO" id="GO:0006633">
    <property type="term" value="P:fatty acid biosynthetic process"/>
    <property type="evidence" value="ECO:0007669"/>
    <property type="project" value="UniProtKB-UniRule"/>
</dbReference>
<comment type="subcellular location">
    <subcellularLocation>
        <location evidence="10">Cytoplasm</location>
    </subcellularLocation>
    <text evidence="10">Associated with the membrane possibly through PlsY.</text>
</comment>
<keyword evidence="11" id="KW-0012">Acyltransferase</keyword>
<dbReference type="OrthoDB" id="9806408at2"/>
<comment type="catalytic activity">
    <reaction evidence="1 10">
        <text>a fatty acyl-[ACP] + phosphate = an acyl phosphate + holo-[ACP]</text>
        <dbReference type="Rhea" id="RHEA:42292"/>
        <dbReference type="Rhea" id="RHEA-COMP:9685"/>
        <dbReference type="Rhea" id="RHEA-COMP:14125"/>
        <dbReference type="ChEBI" id="CHEBI:43474"/>
        <dbReference type="ChEBI" id="CHEBI:59918"/>
        <dbReference type="ChEBI" id="CHEBI:64479"/>
        <dbReference type="ChEBI" id="CHEBI:138651"/>
        <dbReference type="EC" id="2.3.1.274"/>
    </reaction>
</comment>
<accession>A0A366IEI2</accession>
<keyword evidence="4 10" id="KW-0808">Transferase</keyword>
<dbReference type="PANTHER" id="PTHR30100">
    <property type="entry name" value="FATTY ACID/PHOSPHOLIPID SYNTHESIS PROTEIN PLSX"/>
    <property type="match status" value="1"/>
</dbReference>
<evidence type="ECO:0000256" key="6">
    <source>
        <dbReference type="ARBA" id="ARBA00023209"/>
    </source>
</evidence>
<evidence type="ECO:0000256" key="9">
    <source>
        <dbReference type="ARBA" id="ARBA00046608"/>
    </source>
</evidence>
<evidence type="ECO:0000256" key="2">
    <source>
        <dbReference type="ARBA" id="ARBA00022490"/>
    </source>
</evidence>
<keyword evidence="5 10" id="KW-0443">Lipid metabolism</keyword>
<dbReference type="Proteomes" id="UP000253490">
    <property type="component" value="Unassembled WGS sequence"/>
</dbReference>
<proteinExistence type="inferred from homology"/>
<evidence type="ECO:0000256" key="7">
    <source>
        <dbReference type="ARBA" id="ARBA00023264"/>
    </source>
</evidence>
<keyword evidence="6 10" id="KW-0594">Phospholipid biosynthesis</keyword>
<comment type="similarity">
    <text evidence="10">Belongs to the PlsX family.</text>
</comment>
<dbReference type="HAMAP" id="MF_00019">
    <property type="entry name" value="PlsX"/>
    <property type="match status" value="1"/>
</dbReference>
<keyword evidence="3 10" id="KW-0444">Lipid biosynthesis</keyword>
<dbReference type="NCBIfam" id="TIGR00182">
    <property type="entry name" value="plsX"/>
    <property type="match status" value="1"/>
</dbReference>
<sequence>MNIYVDGMGGDHAPDAVVKGCVDASKEFQKKITIIGDEAKIHELLKKEEYRKDLIEVIPSSEIITNNEDPALAIRRKKQSSLVIGLRRVKEEEDSVLVSAGSTGALLAGGTLLVGRIKGIQRPALTVMLPTKKGFALLLDSGANVDCKPVYLQQFAIMASIYAEDLLGIKNPKVALANIGIEEKKGNELTKESYQLLKETNINFVGNVEARDILQGDVDIIVCDGFAGNMILKATEGVGQFLMDALKETIMSSTRAKIGGLLLKPALKEFKKKMDYTEVGGAPLLGIKGGIIKAHGSSNAKAITSAIKQAIKYQEEKITMKISNKVVEIKE</sequence>
<dbReference type="InterPro" id="IPR003664">
    <property type="entry name" value="FA_synthesis"/>
</dbReference>
<dbReference type="RefSeq" id="WP_113919714.1">
    <property type="nucleotide sequence ID" value="NZ_QNRX01000003.1"/>
</dbReference>
<dbReference type="EC" id="2.3.1.274" evidence="8 10"/>
<keyword evidence="7 10" id="KW-1208">Phospholipid metabolism</keyword>
<keyword evidence="2 10" id="KW-0963">Cytoplasm</keyword>
<dbReference type="Gene3D" id="3.40.718.10">
    <property type="entry name" value="Isopropylmalate Dehydrogenase"/>
    <property type="match status" value="1"/>
</dbReference>
<dbReference type="GO" id="GO:0005737">
    <property type="term" value="C:cytoplasm"/>
    <property type="evidence" value="ECO:0007669"/>
    <property type="project" value="UniProtKB-SubCell"/>
</dbReference>
<comment type="function">
    <text evidence="10">Catalyzes the reversible formation of acyl-phosphate (acyl-PO(4)) from acyl-[acyl-carrier-protein] (acyl-ACP). This enzyme utilizes acyl-ACP as fatty acyl donor, but not acyl-CoA.</text>
</comment>
<dbReference type="SUPFAM" id="SSF53659">
    <property type="entry name" value="Isocitrate/Isopropylmalate dehydrogenase-like"/>
    <property type="match status" value="1"/>
</dbReference>
<dbReference type="UniPathway" id="UPA00085"/>
<evidence type="ECO:0000313" key="11">
    <source>
        <dbReference type="EMBL" id="RBP68279.1"/>
    </source>
</evidence>
<evidence type="ECO:0000256" key="8">
    <source>
        <dbReference type="ARBA" id="ARBA00024069"/>
    </source>
</evidence>
<evidence type="ECO:0000313" key="12">
    <source>
        <dbReference type="Proteomes" id="UP000253490"/>
    </source>
</evidence>
<dbReference type="InterPro" id="IPR012281">
    <property type="entry name" value="Phospholipid_synth_PlsX-like"/>
</dbReference>
<evidence type="ECO:0000256" key="4">
    <source>
        <dbReference type="ARBA" id="ARBA00022679"/>
    </source>
</evidence>
<name>A0A366IEI2_9FIRM</name>
<protein>
    <recommendedName>
        <fullName evidence="8 10">Phosphate acyltransferase</fullName>
        <ecNumber evidence="8 10">2.3.1.274</ecNumber>
    </recommendedName>
    <alternativeName>
        <fullName evidence="10">Acyl-ACP phosphotransacylase</fullName>
    </alternativeName>
    <alternativeName>
        <fullName evidence="10">Acyl-[acyl-carrier-protein]--phosphate acyltransferase</fullName>
    </alternativeName>
    <alternativeName>
        <fullName evidence="10">Phosphate-acyl-ACP acyltransferase</fullName>
    </alternativeName>
</protein>
<evidence type="ECO:0000256" key="5">
    <source>
        <dbReference type="ARBA" id="ARBA00023098"/>
    </source>
</evidence>
<gene>
    <name evidence="10" type="primary">plsX</name>
    <name evidence="11" type="ORF">DES36_10340</name>
</gene>
<evidence type="ECO:0000256" key="3">
    <source>
        <dbReference type="ARBA" id="ARBA00022516"/>
    </source>
</evidence>
<comment type="caution">
    <text evidence="11">The sequence shown here is derived from an EMBL/GenBank/DDBJ whole genome shotgun (WGS) entry which is preliminary data.</text>
</comment>
<evidence type="ECO:0000256" key="10">
    <source>
        <dbReference type="HAMAP-Rule" id="MF_00019"/>
    </source>
</evidence>
<comment type="subunit">
    <text evidence="9 10">Homodimer. Probably interacts with PlsY.</text>
</comment>
<keyword evidence="12" id="KW-1185">Reference proteome</keyword>
<reference evidence="11 12" key="1">
    <citation type="submission" date="2018-06" db="EMBL/GenBank/DDBJ databases">
        <title>Genomic Encyclopedia of Type Strains, Phase IV (KMG-IV): sequencing the most valuable type-strain genomes for metagenomic binning, comparative biology and taxonomic classification.</title>
        <authorList>
            <person name="Goeker M."/>
        </authorList>
    </citation>
    <scope>NUCLEOTIDE SEQUENCE [LARGE SCALE GENOMIC DNA]</scope>
    <source>
        <strain evidence="11 12">DSM 22112</strain>
    </source>
</reference>
<comment type="pathway">
    <text evidence="10">Lipid metabolism; phospholipid metabolism.</text>
</comment>
<dbReference type="EMBL" id="QNRX01000003">
    <property type="protein sequence ID" value="RBP68279.1"/>
    <property type="molecule type" value="Genomic_DNA"/>
</dbReference>
<dbReference type="PIRSF" id="PIRSF002465">
    <property type="entry name" value="Phsphlp_syn_PlsX"/>
    <property type="match status" value="1"/>
</dbReference>
<dbReference type="GO" id="GO:0008654">
    <property type="term" value="P:phospholipid biosynthetic process"/>
    <property type="evidence" value="ECO:0007669"/>
    <property type="project" value="UniProtKB-KW"/>
</dbReference>
<dbReference type="GO" id="GO:0043811">
    <property type="term" value="F:phosphate:acyl-[acyl carrier protein] acyltransferase activity"/>
    <property type="evidence" value="ECO:0007669"/>
    <property type="project" value="UniProtKB-UniRule"/>
</dbReference>
<dbReference type="AlphaFoldDB" id="A0A366IEI2"/>